<dbReference type="RefSeq" id="WP_242649794.1">
    <property type="nucleotide sequence ID" value="NZ_FOZM01000001.1"/>
</dbReference>
<dbReference type="GO" id="GO:0032259">
    <property type="term" value="P:methylation"/>
    <property type="evidence" value="ECO:0007669"/>
    <property type="project" value="UniProtKB-KW"/>
</dbReference>
<dbReference type="InterPro" id="IPR013216">
    <property type="entry name" value="Methyltransf_11"/>
</dbReference>
<dbReference type="Proteomes" id="UP000198926">
    <property type="component" value="Unassembled WGS sequence"/>
</dbReference>
<dbReference type="PANTHER" id="PTHR43591">
    <property type="entry name" value="METHYLTRANSFERASE"/>
    <property type="match status" value="1"/>
</dbReference>
<keyword evidence="2" id="KW-0808">Transferase</keyword>
<dbReference type="SUPFAM" id="SSF53335">
    <property type="entry name" value="S-adenosyl-L-methionine-dependent methyltransferases"/>
    <property type="match status" value="1"/>
</dbReference>
<sequence length="219" mass="24001">MITTEHMDRAILPDQRLLRAYDRLAPTYAFRHQRWLRFAGGEAQAALEAAVRMVLASGSTILDAGAGTGQFARSLLSEGFPPEQITLLDPSRAMLEYCDDIPVTKTLGRIEEMPFANRSFDVVTCAWALEVVTQPDLALSELCRVLKIGGVLCLTFCAQAPLRDLVDWAMRSAVKLRGTGNFLQTFDVIAALQETMPCEVQIMPCSGPAATIIARRLAA</sequence>
<dbReference type="Pfam" id="PF08241">
    <property type="entry name" value="Methyltransf_11"/>
    <property type="match status" value="1"/>
</dbReference>
<keyword evidence="3" id="KW-1185">Reference proteome</keyword>
<name>A0A1I6MDS9_9RHOB</name>
<dbReference type="Gene3D" id="3.40.50.150">
    <property type="entry name" value="Vaccinia Virus protein VP39"/>
    <property type="match status" value="1"/>
</dbReference>
<dbReference type="STRING" id="1123755.SAMN05444714_1616"/>
<gene>
    <name evidence="2" type="ORF">SAMN05444714_1616</name>
</gene>
<dbReference type="EMBL" id="FOZM01000001">
    <property type="protein sequence ID" value="SFS13869.1"/>
    <property type="molecule type" value="Genomic_DNA"/>
</dbReference>
<accession>A0A1I6MDS9</accession>
<keyword evidence="2" id="KW-0489">Methyltransferase</keyword>
<proteinExistence type="predicted"/>
<dbReference type="AlphaFoldDB" id="A0A1I6MDS9"/>
<dbReference type="CDD" id="cd02440">
    <property type="entry name" value="AdoMet_MTases"/>
    <property type="match status" value="1"/>
</dbReference>
<protein>
    <submittedName>
        <fullName evidence="2">Methyltransferase domain-containing protein</fullName>
    </submittedName>
</protein>
<evidence type="ECO:0000259" key="1">
    <source>
        <dbReference type="Pfam" id="PF08241"/>
    </source>
</evidence>
<evidence type="ECO:0000313" key="2">
    <source>
        <dbReference type="EMBL" id="SFS13869.1"/>
    </source>
</evidence>
<evidence type="ECO:0000313" key="3">
    <source>
        <dbReference type="Proteomes" id="UP000198926"/>
    </source>
</evidence>
<dbReference type="InterPro" id="IPR029063">
    <property type="entry name" value="SAM-dependent_MTases_sf"/>
</dbReference>
<feature type="domain" description="Methyltransferase type 11" evidence="1">
    <location>
        <begin position="62"/>
        <end position="153"/>
    </location>
</feature>
<reference evidence="2 3" key="1">
    <citation type="submission" date="2016-10" db="EMBL/GenBank/DDBJ databases">
        <authorList>
            <person name="de Groot N.N."/>
        </authorList>
    </citation>
    <scope>NUCLEOTIDE SEQUENCE [LARGE SCALE GENOMIC DNA]</scope>
    <source>
        <strain evidence="2 3">DSM 29433</strain>
    </source>
</reference>
<dbReference type="GO" id="GO:0008757">
    <property type="term" value="F:S-adenosylmethionine-dependent methyltransferase activity"/>
    <property type="evidence" value="ECO:0007669"/>
    <property type="project" value="InterPro"/>
</dbReference>
<organism evidence="2 3">
    <name type="scientific">Yoonia litorea</name>
    <dbReference type="NCBI Taxonomy" id="1123755"/>
    <lineage>
        <taxon>Bacteria</taxon>
        <taxon>Pseudomonadati</taxon>
        <taxon>Pseudomonadota</taxon>
        <taxon>Alphaproteobacteria</taxon>
        <taxon>Rhodobacterales</taxon>
        <taxon>Paracoccaceae</taxon>
        <taxon>Yoonia</taxon>
    </lineage>
</organism>